<keyword evidence="7" id="KW-0175">Coiled coil</keyword>
<dbReference type="InterPro" id="IPR044827">
    <property type="entry name" value="GBF-like"/>
</dbReference>
<dbReference type="AlphaFoldDB" id="A0A8T1P2L0"/>
<feature type="domain" description="BZIP" evidence="8">
    <location>
        <begin position="196"/>
        <end position="259"/>
    </location>
</feature>
<dbReference type="InterPro" id="IPR045314">
    <property type="entry name" value="bZIP_plant_GBF1"/>
</dbReference>
<sequence length="549" mass="60939">MGSERCYVWSSLSCSSASTTSSLTSAADGMVKMELEAAEALADLAHLAVPESAGSGLCRKWGTKGKRAAKRVKRESPPGDSAFRLNPLDSVPSYSDLAEVISLNELLHTNSEFSSLLLVLSCVHVRVYRLRLISVVKELRAVRFQTSIVPCSYFLKFEVKAEQDSELAKPTPNCNGSFAPFVLCKTRRKLTEAEKEEQRIRRVLANRESARQTIRRRQALCEDLTRKAADLARENENLKRDKELALKEHQSLETTNKHLKQQMAKVRKAVVEETPGEHYSADVAASLSSSRNCPWHLYDHPPFLPVLWPSVIQSSNRVQSQYGRQSAIVIPSNMPMPAACRPDNSREQENRIDVDGQKAPLYVLPFPWFFPLPGPGNRLQPLPSTGMKYEQGEASRSNHNASSFSKFIAHVENRHCSLPIEVKTEVSGSSEVRPDNDLNETPIGFPLDGVSQHTGANSEEILYTPASLDCSQPASTIKHENMSQSAYAPNIETTSTARPIASALPEKQESAVFPGKKLIDTVAAAEARKRRKELTKLKNLHGRPCQMHC</sequence>
<dbReference type="GO" id="GO:0003700">
    <property type="term" value="F:DNA-binding transcription factor activity"/>
    <property type="evidence" value="ECO:0007669"/>
    <property type="project" value="InterPro"/>
</dbReference>
<evidence type="ECO:0000313" key="10">
    <source>
        <dbReference type="Proteomes" id="UP000811609"/>
    </source>
</evidence>
<dbReference type="GO" id="GO:0005634">
    <property type="term" value="C:nucleus"/>
    <property type="evidence" value="ECO:0007669"/>
    <property type="project" value="UniProtKB-SubCell"/>
</dbReference>
<keyword evidence="4" id="KW-0238">DNA-binding</keyword>
<dbReference type="EMBL" id="CM031818">
    <property type="protein sequence ID" value="KAG6638039.1"/>
    <property type="molecule type" value="Genomic_DNA"/>
</dbReference>
<evidence type="ECO:0000256" key="3">
    <source>
        <dbReference type="ARBA" id="ARBA00023015"/>
    </source>
</evidence>
<dbReference type="GO" id="GO:0043565">
    <property type="term" value="F:sequence-specific DNA binding"/>
    <property type="evidence" value="ECO:0007669"/>
    <property type="project" value="InterPro"/>
</dbReference>
<evidence type="ECO:0000256" key="5">
    <source>
        <dbReference type="ARBA" id="ARBA00023163"/>
    </source>
</evidence>
<evidence type="ECO:0000256" key="6">
    <source>
        <dbReference type="ARBA" id="ARBA00023242"/>
    </source>
</evidence>
<evidence type="ECO:0000313" key="9">
    <source>
        <dbReference type="EMBL" id="KAG6638039.1"/>
    </source>
</evidence>
<feature type="coiled-coil region" evidence="7">
    <location>
        <begin position="193"/>
        <end position="269"/>
    </location>
</feature>
<dbReference type="InterPro" id="IPR004827">
    <property type="entry name" value="bZIP"/>
</dbReference>
<keyword evidence="3" id="KW-0805">Transcription regulation</keyword>
<keyword evidence="5" id="KW-0804">Transcription</keyword>
<dbReference type="PROSITE" id="PS50217">
    <property type="entry name" value="BZIP"/>
    <property type="match status" value="1"/>
</dbReference>
<name>A0A8T1P2L0_CARIL</name>
<evidence type="ECO:0000256" key="2">
    <source>
        <dbReference type="ARBA" id="ARBA00007163"/>
    </source>
</evidence>
<reference evidence="9" key="1">
    <citation type="submission" date="2020-12" db="EMBL/GenBank/DDBJ databases">
        <title>WGS assembly of Carya illinoinensis cv. Pawnee.</title>
        <authorList>
            <person name="Platts A."/>
            <person name="Shu S."/>
            <person name="Wright S."/>
            <person name="Barry K."/>
            <person name="Edger P."/>
            <person name="Pires J.C."/>
            <person name="Schmutz J."/>
        </authorList>
    </citation>
    <scope>NUCLEOTIDE SEQUENCE</scope>
    <source>
        <tissue evidence="9">Leaf</tissue>
    </source>
</reference>
<proteinExistence type="inferred from homology"/>
<organism evidence="9 10">
    <name type="scientific">Carya illinoinensis</name>
    <name type="common">Pecan</name>
    <dbReference type="NCBI Taxonomy" id="32201"/>
    <lineage>
        <taxon>Eukaryota</taxon>
        <taxon>Viridiplantae</taxon>
        <taxon>Streptophyta</taxon>
        <taxon>Embryophyta</taxon>
        <taxon>Tracheophyta</taxon>
        <taxon>Spermatophyta</taxon>
        <taxon>Magnoliopsida</taxon>
        <taxon>eudicotyledons</taxon>
        <taxon>Gunneridae</taxon>
        <taxon>Pentapetalae</taxon>
        <taxon>rosids</taxon>
        <taxon>fabids</taxon>
        <taxon>Fagales</taxon>
        <taxon>Juglandaceae</taxon>
        <taxon>Carya</taxon>
    </lineage>
</organism>
<dbReference type="CDD" id="cd14702">
    <property type="entry name" value="bZIP_plant_GBF1"/>
    <property type="match status" value="1"/>
</dbReference>
<keyword evidence="6" id="KW-0539">Nucleus</keyword>
<dbReference type="PANTHER" id="PTHR45967:SF28">
    <property type="entry name" value="BASIC-LEUCINE ZIPPER (BZIP) TRANSCRIPTION FACTOR FAMILY PROTEIN"/>
    <property type="match status" value="1"/>
</dbReference>
<keyword evidence="10" id="KW-1185">Reference proteome</keyword>
<dbReference type="Proteomes" id="UP000811609">
    <property type="component" value="Chromosome 10"/>
</dbReference>
<evidence type="ECO:0000256" key="7">
    <source>
        <dbReference type="SAM" id="Coils"/>
    </source>
</evidence>
<dbReference type="SMART" id="SM00338">
    <property type="entry name" value="BRLZ"/>
    <property type="match status" value="1"/>
</dbReference>
<evidence type="ECO:0000259" key="8">
    <source>
        <dbReference type="PROSITE" id="PS50217"/>
    </source>
</evidence>
<accession>A0A8T1P2L0</accession>
<protein>
    <recommendedName>
        <fullName evidence="8">BZIP domain-containing protein</fullName>
    </recommendedName>
</protein>
<gene>
    <name evidence="9" type="ORF">CIPAW_10G007200</name>
</gene>
<evidence type="ECO:0000256" key="4">
    <source>
        <dbReference type="ARBA" id="ARBA00023125"/>
    </source>
</evidence>
<evidence type="ECO:0000256" key="1">
    <source>
        <dbReference type="ARBA" id="ARBA00004123"/>
    </source>
</evidence>
<comment type="caution">
    <text evidence="9">The sequence shown here is derived from an EMBL/GenBank/DDBJ whole genome shotgun (WGS) entry which is preliminary data.</text>
</comment>
<comment type="subcellular location">
    <subcellularLocation>
        <location evidence="1">Nucleus</location>
    </subcellularLocation>
</comment>
<dbReference type="PANTHER" id="PTHR45967">
    <property type="entry name" value="G-BOX-BINDING FACTOR 3-RELATED"/>
    <property type="match status" value="1"/>
</dbReference>
<comment type="similarity">
    <text evidence="2">Belongs to the bZIP family.</text>
</comment>